<feature type="transmembrane region" description="Helical" evidence="1">
    <location>
        <begin position="6"/>
        <end position="29"/>
    </location>
</feature>
<feature type="transmembrane region" description="Helical" evidence="1">
    <location>
        <begin position="116"/>
        <end position="139"/>
    </location>
</feature>
<dbReference type="EMBL" id="MQWA01000001">
    <property type="protein sequence ID" value="PQJ28682.1"/>
    <property type="molecule type" value="Genomic_DNA"/>
</dbReference>
<feature type="transmembrane region" description="Helical" evidence="1">
    <location>
        <begin position="36"/>
        <end position="63"/>
    </location>
</feature>
<keyword evidence="1" id="KW-0812">Transmembrane</keyword>
<dbReference type="RefSeq" id="WP_105043182.1">
    <property type="nucleotide sequence ID" value="NZ_MQWA01000001.1"/>
</dbReference>
<comment type="caution">
    <text evidence="2">The sequence shown here is derived from an EMBL/GenBank/DDBJ whole genome shotgun (WGS) entry which is preliminary data.</text>
</comment>
<gene>
    <name evidence="2" type="ORF">BSZ32_09325</name>
</gene>
<reference evidence="2 3" key="1">
    <citation type="submission" date="2016-12" db="EMBL/GenBank/DDBJ databases">
        <title>Study of bacterial adaptation to deep sea.</title>
        <authorList>
            <person name="Song J."/>
            <person name="Yoshizawa S."/>
            <person name="Kogure K."/>
        </authorList>
    </citation>
    <scope>NUCLEOTIDE SEQUENCE [LARGE SCALE GENOMIC DNA]</scope>
    <source>
        <strain evidence="2 3">SAORIC-165</strain>
    </source>
</reference>
<dbReference type="PROSITE" id="PS51257">
    <property type="entry name" value="PROKAR_LIPOPROTEIN"/>
    <property type="match status" value="1"/>
</dbReference>
<feature type="transmembrane region" description="Helical" evidence="1">
    <location>
        <begin position="88"/>
        <end position="109"/>
    </location>
</feature>
<proteinExistence type="predicted"/>
<evidence type="ECO:0000256" key="1">
    <source>
        <dbReference type="SAM" id="Phobius"/>
    </source>
</evidence>
<keyword evidence="3" id="KW-1185">Reference proteome</keyword>
<organism evidence="2 3">
    <name type="scientific">Rubritalea profundi</name>
    <dbReference type="NCBI Taxonomy" id="1658618"/>
    <lineage>
        <taxon>Bacteria</taxon>
        <taxon>Pseudomonadati</taxon>
        <taxon>Verrucomicrobiota</taxon>
        <taxon>Verrucomicrobiia</taxon>
        <taxon>Verrucomicrobiales</taxon>
        <taxon>Rubritaleaceae</taxon>
        <taxon>Rubritalea</taxon>
    </lineage>
</organism>
<protein>
    <recommendedName>
        <fullName evidence="4">Rod shape-determining protein MreD</fullName>
    </recommendedName>
</protein>
<dbReference type="OrthoDB" id="190655at2"/>
<evidence type="ECO:0000313" key="2">
    <source>
        <dbReference type="EMBL" id="PQJ28682.1"/>
    </source>
</evidence>
<keyword evidence="1" id="KW-0472">Membrane</keyword>
<name>A0A2S7U2V5_9BACT</name>
<keyword evidence="1" id="KW-1133">Transmembrane helix</keyword>
<accession>A0A2S7U2V5</accession>
<dbReference type="AlphaFoldDB" id="A0A2S7U2V5"/>
<evidence type="ECO:0000313" key="3">
    <source>
        <dbReference type="Proteomes" id="UP000239907"/>
    </source>
</evidence>
<evidence type="ECO:0008006" key="4">
    <source>
        <dbReference type="Google" id="ProtNLM"/>
    </source>
</evidence>
<dbReference type="Proteomes" id="UP000239907">
    <property type="component" value="Unassembled WGS sequence"/>
</dbReference>
<sequence>MIRYHISLFILVLIACILQQFIPAVTALYDARILLLHLVFLCCAVTVGFSPMLGLAFLCGFLWDANNTLGPQGGDSEVYIHQIDSLRFGYSILLFGLMGVLMQCIQPLFRRGVWQVSAILTGISVFLYLLAEFLLITFVRGEWIFPGKVLTQIWLTAAMTMLCSPLIFAIIFKLAKLFDYTIRYDGLKRRYFTPEAYTLDN</sequence>
<feature type="transmembrane region" description="Helical" evidence="1">
    <location>
        <begin position="151"/>
        <end position="175"/>
    </location>
</feature>